<evidence type="ECO:0008006" key="5">
    <source>
        <dbReference type="Google" id="ProtNLM"/>
    </source>
</evidence>
<evidence type="ECO:0000313" key="3">
    <source>
        <dbReference type="EMBL" id="KPM47715.1"/>
    </source>
</evidence>
<keyword evidence="2" id="KW-0378">Hydrolase</keyword>
<accession>A0A0P7BT73</accession>
<dbReference type="Proteomes" id="UP000050454">
    <property type="component" value="Unassembled WGS sequence"/>
</dbReference>
<evidence type="ECO:0000256" key="2">
    <source>
        <dbReference type="ARBA" id="ARBA00022801"/>
    </source>
</evidence>
<dbReference type="PANTHER" id="PTHR43037">
    <property type="entry name" value="UNNAMED PRODUCT-RELATED"/>
    <property type="match status" value="1"/>
</dbReference>
<keyword evidence="4" id="KW-1185">Reference proteome</keyword>
<proteinExistence type="predicted"/>
<keyword evidence="1" id="KW-0732">Signal</keyword>
<dbReference type="STRING" id="1605367.AFM12_14200"/>
<protein>
    <recommendedName>
        <fullName evidence="5">Alpha/beta hydrolase</fullName>
    </recommendedName>
</protein>
<dbReference type="AlphaFoldDB" id="A0A0P7BT73"/>
<dbReference type="EMBL" id="LGTQ01000010">
    <property type="protein sequence ID" value="KPM47715.1"/>
    <property type="molecule type" value="Genomic_DNA"/>
</dbReference>
<dbReference type="PANTHER" id="PTHR43037:SF5">
    <property type="entry name" value="FERULOYL ESTERASE"/>
    <property type="match status" value="1"/>
</dbReference>
<dbReference type="GO" id="GO:0016787">
    <property type="term" value="F:hydrolase activity"/>
    <property type="evidence" value="ECO:0007669"/>
    <property type="project" value="UniProtKB-KW"/>
</dbReference>
<reference evidence="3 4" key="1">
    <citation type="submission" date="2015-07" db="EMBL/GenBank/DDBJ databases">
        <title>The draft genome sequence of Leadbetterella sp. JN14-9.</title>
        <authorList>
            <person name="Liu Y."/>
            <person name="Du J."/>
            <person name="Shao Z."/>
        </authorList>
    </citation>
    <scope>NUCLEOTIDE SEQUENCE [LARGE SCALE GENOMIC DNA]</scope>
    <source>
        <strain evidence="3 4">JN14-9</strain>
    </source>
</reference>
<dbReference type="Gene3D" id="3.40.50.1820">
    <property type="entry name" value="alpha/beta hydrolase"/>
    <property type="match status" value="1"/>
</dbReference>
<dbReference type="InterPro" id="IPR029058">
    <property type="entry name" value="AB_hydrolase_fold"/>
</dbReference>
<evidence type="ECO:0000256" key="1">
    <source>
        <dbReference type="ARBA" id="ARBA00022729"/>
    </source>
</evidence>
<dbReference type="InterPro" id="IPR050955">
    <property type="entry name" value="Plant_Biomass_Hydrol_Est"/>
</dbReference>
<organism evidence="3 4">
    <name type="scientific">Jiulongibacter sediminis</name>
    <dbReference type="NCBI Taxonomy" id="1605367"/>
    <lineage>
        <taxon>Bacteria</taxon>
        <taxon>Pseudomonadati</taxon>
        <taxon>Bacteroidota</taxon>
        <taxon>Cytophagia</taxon>
        <taxon>Cytophagales</taxon>
        <taxon>Leadbetterellaceae</taxon>
        <taxon>Jiulongibacter</taxon>
    </lineage>
</organism>
<sequence>MLFTAACQKNLNTEKSTNLEDWLAKNSSSREALEELPFATKQLTAKEAEEATALLLKDHQTMFLSTFTSEWENRLLTQNDLQMPFYYQTFGDEPADGRSLFISLHGGGGTTPETNDQQFENQKHLYDEAMKNSEGVYLAPRAPTNTWDLWHQEHIDDFLDRIIQLAVIKLNVNPNKVYILGYSAGGDGVYQLAPRMADRWAAASMMAGHPNDASPLSLRNTPFSLHMGALDDAYDRNAVAKQWGVTLDSLQSQDPEGYVHHVELHSGRGHWMQLEDSVALSWMQKFTRNPIPEKVVWKQDNRKHQRFYWLGMPDNSSVTETAVIVSYNKQANEVNILQNPQDTLHVFMNDQMLNLDKPITLKYQGQTIYQGTPERNMLQIYKSIKAKGDQNLAFPVALTILNNSEVKNSNL</sequence>
<name>A0A0P7BT73_9BACT</name>
<dbReference type="PATRIC" id="fig|1605367.3.peg.241"/>
<evidence type="ECO:0000313" key="4">
    <source>
        <dbReference type="Proteomes" id="UP000050454"/>
    </source>
</evidence>
<gene>
    <name evidence="3" type="ORF">AFM12_14200</name>
</gene>
<dbReference type="SUPFAM" id="SSF53474">
    <property type="entry name" value="alpha/beta-Hydrolases"/>
    <property type="match status" value="1"/>
</dbReference>
<comment type="caution">
    <text evidence="3">The sequence shown here is derived from an EMBL/GenBank/DDBJ whole genome shotgun (WGS) entry which is preliminary data.</text>
</comment>